<dbReference type="Proteomes" id="UP000008555">
    <property type="component" value="Chromosome"/>
</dbReference>
<dbReference type="InterPro" id="IPR040198">
    <property type="entry name" value="Fido_containing"/>
</dbReference>
<dbReference type="HOGENOM" id="CLU_041789_0_0_6"/>
<evidence type="ECO:0000259" key="3">
    <source>
        <dbReference type="PROSITE" id="PS51459"/>
    </source>
</evidence>
<dbReference type="InterPro" id="IPR003812">
    <property type="entry name" value="Fido"/>
</dbReference>
<evidence type="ECO:0000256" key="1">
    <source>
        <dbReference type="PIRSR" id="PIRSR640198-1"/>
    </source>
</evidence>
<dbReference type="PROSITE" id="PS51459">
    <property type="entry name" value="FIDO"/>
    <property type="match status" value="1"/>
</dbReference>
<evidence type="ECO:0000256" key="2">
    <source>
        <dbReference type="PIRSR" id="PIRSR640198-2"/>
    </source>
</evidence>
<dbReference type="PANTHER" id="PTHR13504:SF33">
    <property type="entry name" value="FIC FAMILY PROTEIN"/>
    <property type="match status" value="1"/>
</dbReference>
<dbReference type="GO" id="GO:0005524">
    <property type="term" value="F:ATP binding"/>
    <property type="evidence" value="ECO:0007669"/>
    <property type="project" value="UniProtKB-KW"/>
</dbReference>
<sequence length="378" mass="43714">MSHWIWQHKDWPHFFWDEKLLSSHLSSARLVQGKLLGIIHTINQQTARQMNAFVLADQAVDTSAIEGEHLNRDSVRSSIANRLGLKQVGINKPVDRYIEGLLDMLLDATENYEQPLTLERLYGWHAALFPTGYSGIHKITVAALRKTDPMQIVSGRPGKIKVHYEAPPSKRVNKEMRIFLNWFNKKDLDGLLRAGIAHLWFELLHPFDDGNGRIGRTIIDLTLAQDEKQNVRYYSLSSAIMQDRKNYYTQLGKSCRGNMDITSWLIWFINCFKTAIHQAFELIDDITLKSRFWEKHATTELNARQIKVLNRLLDAGKKGFIGGMTTRKYTQLTKTSRTTAYRELHDLVLKKCLKPLTKKGRSAAYEIRWVNKEHKSKK</sequence>
<dbReference type="AlphaFoldDB" id="A9KFH6"/>
<evidence type="ECO:0000313" key="4">
    <source>
        <dbReference type="EMBL" id="ABS77897.1"/>
    </source>
</evidence>
<evidence type="ECO:0000313" key="5">
    <source>
        <dbReference type="Proteomes" id="UP000008555"/>
    </source>
</evidence>
<keyword evidence="2" id="KW-0547">Nucleotide-binding</keyword>
<dbReference type="EMBL" id="CP000733">
    <property type="protein sequence ID" value="ABS77897.1"/>
    <property type="molecule type" value="Genomic_DNA"/>
</dbReference>
<feature type="binding site" evidence="2">
    <location>
        <begin position="209"/>
        <end position="216"/>
    </location>
    <ligand>
        <name>ATP</name>
        <dbReference type="ChEBI" id="CHEBI:30616"/>
    </ligand>
</feature>
<dbReference type="Pfam" id="PF02661">
    <property type="entry name" value="Fic"/>
    <property type="match status" value="1"/>
</dbReference>
<protein>
    <submittedName>
        <fullName evidence="4">Fic family protein</fullName>
    </submittedName>
</protein>
<dbReference type="InterPro" id="IPR025230">
    <property type="entry name" value="DUF4172"/>
</dbReference>
<dbReference type="KEGG" id="cbd:CBUD_0887"/>
<feature type="active site" evidence="1">
    <location>
        <position position="205"/>
    </location>
</feature>
<dbReference type="Gene3D" id="1.10.3290.10">
    <property type="entry name" value="Fido-like domain"/>
    <property type="match status" value="1"/>
</dbReference>
<dbReference type="RefSeq" id="WP_011996808.1">
    <property type="nucleotide sequence ID" value="NC_009727.1"/>
</dbReference>
<accession>A9KFH6</accession>
<feature type="domain" description="Fido" evidence="3">
    <location>
        <begin position="116"/>
        <end position="270"/>
    </location>
</feature>
<feature type="binding site" evidence="2">
    <location>
        <begin position="247"/>
        <end position="248"/>
    </location>
    <ligand>
        <name>ATP</name>
        <dbReference type="ChEBI" id="CHEBI:30616"/>
    </ligand>
</feature>
<keyword evidence="2" id="KW-0067">ATP-binding</keyword>
<proteinExistence type="predicted"/>
<dbReference type="SUPFAM" id="SSF140931">
    <property type="entry name" value="Fic-like"/>
    <property type="match status" value="1"/>
</dbReference>
<dbReference type="InterPro" id="IPR036597">
    <property type="entry name" value="Fido-like_dom_sf"/>
</dbReference>
<organism evidence="4 5">
    <name type="scientific">Coxiella burnetii (strain Dugway 5J108-111)</name>
    <dbReference type="NCBI Taxonomy" id="434922"/>
    <lineage>
        <taxon>Bacteria</taxon>
        <taxon>Pseudomonadati</taxon>
        <taxon>Pseudomonadota</taxon>
        <taxon>Gammaproteobacteria</taxon>
        <taxon>Legionellales</taxon>
        <taxon>Coxiellaceae</taxon>
        <taxon>Coxiella</taxon>
    </lineage>
</organism>
<gene>
    <name evidence="4" type="ordered locus">CBUD_0887</name>
</gene>
<dbReference type="PANTHER" id="PTHR13504">
    <property type="entry name" value="FIDO DOMAIN-CONTAINING PROTEIN DDB_G0283145"/>
    <property type="match status" value="1"/>
</dbReference>
<dbReference type="Pfam" id="PF13776">
    <property type="entry name" value="DUF4172"/>
    <property type="match status" value="1"/>
</dbReference>
<name>A9KFH6_COXBN</name>
<reference evidence="4 5" key="1">
    <citation type="journal article" date="2009" name="Infect. Immun.">
        <title>Comparative genomics reveal extensive transposon-mediated genomic plasticity and diversity among potential effector proteins within the genus Coxiella.</title>
        <authorList>
            <person name="Beare P.A."/>
            <person name="Unsworth N."/>
            <person name="Andoh M."/>
            <person name="Voth D.E."/>
            <person name="Omsland A."/>
            <person name="Gilk S.D."/>
            <person name="Williams K.P."/>
            <person name="Sobral B.W."/>
            <person name="Kupko J.J.III."/>
            <person name="Porcella S.F."/>
            <person name="Samuel J.E."/>
            <person name="Heinzen R.A."/>
        </authorList>
    </citation>
    <scope>NUCLEOTIDE SEQUENCE [LARGE SCALE GENOMIC DNA]</scope>
    <source>
        <strain evidence="4 5">Dugway 5J108-111</strain>
    </source>
</reference>